<reference evidence="8 9" key="1">
    <citation type="submission" date="2019-05" db="EMBL/GenBank/DDBJ databases">
        <title>Draft genome sequence of Nonomuraea zeae DSM 100528.</title>
        <authorList>
            <person name="Saricaoglu S."/>
            <person name="Isik K."/>
        </authorList>
    </citation>
    <scope>NUCLEOTIDE SEQUENCE [LARGE SCALE GENOMIC DNA]</scope>
    <source>
        <strain evidence="8 9">DSM 100528</strain>
    </source>
</reference>
<sequence>MRDRADYIAYVEARSSRLLRAAYLLCRDWAHAEDLVQTALAKVWRVWRRVGSQPDPYVYRVLINTHTSWRGRRWHGEIPTDQLPDIADATDPMGAADTRATLWAALGRLPPRQRAVVVLRYFEDLPEHLVAEIMDCSVGTVKSQTSKALAKLRIDPELASTTYAVEDPS</sequence>
<keyword evidence="4" id="KW-0238">DNA-binding</keyword>
<dbReference type="InterPro" id="IPR013324">
    <property type="entry name" value="RNA_pol_sigma_r3/r4-like"/>
</dbReference>
<dbReference type="InterPro" id="IPR039425">
    <property type="entry name" value="RNA_pol_sigma-70-like"/>
</dbReference>
<accession>A0A5S4GSQ5</accession>
<evidence type="ECO:0000259" key="6">
    <source>
        <dbReference type="Pfam" id="PF04542"/>
    </source>
</evidence>
<keyword evidence="2" id="KW-0805">Transcription regulation</keyword>
<evidence type="ECO:0000313" key="9">
    <source>
        <dbReference type="Proteomes" id="UP000306628"/>
    </source>
</evidence>
<dbReference type="AlphaFoldDB" id="A0A5S4GSQ5"/>
<dbReference type="EMBL" id="VCKX01000029">
    <property type="protein sequence ID" value="TMR35869.1"/>
    <property type="molecule type" value="Genomic_DNA"/>
</dbReference>
<evidence type="ECO:0000256" key="2">
    <source>
        <dbReference type="ARBA" id="ARBA00023015"/>
    </source>
</evidence>
<proteinExistence type="inferred from homology"/>
<dbReference type="GO" id="GO:0003677">
    <property type="term" value="F:DNA binding"/>
    <property type="evidence" value="ECO:0007669"/>
    <property type="project" value="UniProtKB-KW"/>
</dbReference>
<gene>
    <name evidence="8" type="ORF">ETD85_12370</name>
</gene>
<dbReference type="SUPFAM" id="SSF88946">
    <property type="entry name" value="Sigma2 domain of RNA polymerase sigma factors"/>
    <property type="match status" value="1"/>
</dbReference>
<feature type="domain" description="RNA polymerase sigma-70 region 2" evidence="6">
    <location>
        <begin position="11"/>
        <end position="73"/>
    </location>
</feature>
<dbReference type="GO" id="GO:0016987">
    <property type="term" value="F:sigma factor activity"/>
    <property type="evidence" value="ECO:0007669"/>
    <property type="project" value="UniProtKB-KW"/>
</dbReference>
<organism evidence="8 9">
    <name type="scientific">Nonomuraea zeae</name>
    <dbReference type="NCBI Taxonomy" id="1642303"/>
    <lineage>
        <taxon>Bacteria</taxon>
        <taxon>Bacillati</taxon>
        <taxon>Actinomycetota</taxon>
        <taxon>Actinomycetes</taxon>
        <taxon>Streptosporangiales</taxon>
        <taxon>Streptosporangiaceae</taxon>
        <taxon>Nonomuraea</taxon>
    </lineage>
</organism>
<dbReference type="Pfam" id="PF08281">
    <property type="entry name" value="Sigma70_r4_2"/>
    <property type="match status" value="1"/>
</dbReference>
<evidence type="ECO:0000256" key="3">
    <source>
        <dbReference type="ARBA" id="ARBA00023082"/>
    </source>
</evidence>
<keyword evidence="3" id="KW-0731">Sigma factor</keyword>
<comment type="caution">
    <text evidence="8">The sequence shown here is derived from an EMBL/GenBank/DDBJ whole genome shotgun (WGS) entry which is preliminary data.</text>
</comment>
<keyword evidence="9" id="KW-1185">Reference proteome</keyword>
<dbReference type="CDD" id="cd06171">
    <property type="entry name" value="Sigma70_r4"/>
    <property type="match status" value="1"/>
</dbReference>
<dbReference type="InterPro" id="IPR014325">
    <property type="entry name" value="RNA_pol_sigma-E_actinobac"/>
</dbReference>
<dbReference type="InterPro" id="IPR013249">
    <property type="entry name" value="RNA_pol_sigma70_r4_t2"/>
</dbReference>
<dbReference type="NCBIfam" id="TIGR02937">
    <property type="entry name" value="sigma70-ECF"/>
    <property type="match status" value="1"/>
</dbReference>
<keyword evidence="5" id="KW-0804">Transcription</keyword>
<dbReference type="InterPro" id="IPR007627">
    <property type="entry name" value="RNA_pol_sigma70_r2"/>
</dbReference>
<name>A0A5S4GSQ5_9ACTN</name>
<dbReference type="SUPFAM" id="SSF88659">
    <property type="entry name" value="Sigma3 and sigma4 domains of RNA polymerase sigma factors"/>
    <property type="match status" value="1"/>
</dbReference>
<comment type="similarity">
    <text evidence="1">Belongs to the sigma-70 factor family. ECF subfamily.</text>
</comment>
<dbReference type="Proteomes" id="UP000306628">
    <property type="component" value="Unassembled WGS sequence"/>
</dbReference>
<dbReference type="NCBIfam" id="TIGR02983">
    <property type="entry name" value="SigE-fam_strep"/>
    <property type="match status" value="1"/>
</dbReference>
<evidence type="ECO:0000259" key="7">
    <source>
        <dbReference type="Pfam" id="PF08281"/>
    </source>
</evidence>
<evidence type="ECO:0000256" key="4">
    <source>
        <dbReference type="ARBA" id="ARBA00023125"/>
    </source>
</evidence>
<dbReference type="RefSeq" id="WP_138689807.1">
    <property type="nucleotide sequence ID" value="NZ_JBHSAZ010000024.1"/>
</dbReference>
<evidence type="ECO:0000313" key="8">
    <source>
        <dbReference type="EMBL" id="TMR35869.1"/>
    </source>
</evidence>
<dbReference type="PANTHER" id="PTHR43133:SF50">
    <property type="entry name" value="ECF RNA POLYMERASE SIGMA FACTOR SIGM"/>
    <property type="match status" value="1"/>
</dbReference>
<feature type="domain" description="RNA polymerase sigma factor 70 region 4 type 2" evidence="7">
    <location>
        <begin position="102"/>
        <end position="152"/>
    </location>
</feature>
<dbReference type="GO" id="GO:0006352">
    <property type="term" value="P:DNA-templated transcription initiation"/>
    <property type="evidence" value="ECO:0007669"/>
    <property type="project" value="InterPro"/>
</dbReference>
<dbReference type="Pfam" id="PF04542">
    <property type="entry name" value="Sigma70_r2"/>
    <property type="match status" value="1"/>
</dbReference>
<dbReference type="InterPro" id="IPR013325">
    <property type="entry name" value="RNA_pol_sigma_r2"/>
</dbReference>
<dbReference type="Gene3D" id="1.10.1740.10">
    <property type="match status" value="1"/>
</dbReference>
<dbReference type="InterPro" id="IPR014284">
    <property type="entry name" value="RNA_pol_sigma-70_dom"/>
</dbReference>
<evidence type="ECO:0000256" key="5">
    <source>
        <dbReference type="ARBA" id="ARBA00023163"/>
    </source>
</evidence>
<dbReference type="InterPro" id="IPR036388">
    <property type="entry name" value="WH-like_DNA-bd_sf"/>
</dbReference>
<dbReference type="Gene3D" id="1.10.10.10">
    <property type="entry name" value="Winged helix-like DNA-binding domain superfamily/Winged helix DNA-binding domain"/>
    <property type="match status" value="1"/>
</dbReference>
<dbReference type="OrthoDB" id="2046835at2"/>
<protein>
    <submittedName>
        <fullName evidence="8">SigE family RNA polymerase sigma factor</fullName>
    </submittedName>
</protein>
<dbReference type="PANTHER" id="PTHR43133">
    <property type="entry name" value="RNA POLYMERASE ECF-TYPE SIGMA FACTO"/>
    <property type="match status" value="1"/>
</dbReference>
<evidence type="ECO:0000256" key="1">
    <source>
        <dbReference type="ARBA" id="ARBA00010641"/>
    </source>
</evidence>